<evidence type="ECO:0000313" key="2">
    <source>
        <dbReference type="Proteomes" id="UP000001950"/>
    </source>
</evidence>
<dbReference type="EMBL" id="CR940347">
    <property type="protein sequence ID" value="CAI73226.1"/>
    <property type="molecule type" value="Genomic_DNA"/>
</dbReference>
<accession>Q4UI63</accession>
<gene>
    <name evidence="1" type="ORF">TA06125</name>
</gene>
<dbReference type="OMA" id="NFQRVLY"/>
<sequence>MNISHILLNNARIKHSARFLKPPGFFKRAEMREKPHRKTGPFENPVRRFVRLREKARLFSQLPAPRHVPLPKPILPTLLKPLEYVPKVSPEVLERRLEFLLGDKAKQQQLHAKIRPGLTPYQAELYMWERQMRDLRRIYRAQYIQKLNDVTEEERLRQYNLYVKETKEKFAKREEIRRSIHEEKKRRAILRDTMAIEKKVTQSLELGRLSSKKIKNIYWLNKLQGAMNYDEDKNNVNIEDINVAKLASDLGHPAADSKKIRQKILSGNLFFRNILKESFELMPEDMFRYEVMDEETLTPEERAKITYGVLTDDEKLELLDKKINILNEKIDQDSKLKGKSKDNLYIQLRDHLEAAKLAYLVCIKNINGIICENIRILYLL</sequence>
<dbReference type="AlphaFoldDB" id="Q4UI63"/>
<dbReference type="FunCoup" id="Q4UI63">
    <property type="interactions" value="34"/>
</dbReference>
<evidence type="ECO:0000313" key="1">
    <source>
        <dbReference type="EMBL" id="CAI73226.1"/>
    </source>
</evidence>
<dbReference type="InParanoid" id="Q4UI63"/>
<organism evidence="1 2">
    <name type="scientific">Theileria annulata</name>
    <dbReference type="NCBI Taxonomy" id="5874"/>
    <lineage>
        <taxon>Eukaryota</taxon>
        <taxon>Sar</taxon>
        <taxon>Alveolata</taxon>
        <taxon>Apicomplexa</taxon>
        <taxon>Aconoidasida</taxon>
        <taxon>Piroplasmida</taxon>
        <taxon>Theileriidae</taxon>
        <taxon>Theileria</taxon>
    </lineage>
</organism>
<dbReference type="GeneID" id="3863696"/>
<keyword evidence="2" id="KW-1185">Reference proteome</keyword>
<reference evidence="1 2" key="1">
    <citation type="journal article" date="2005" name="Science">
        <title>Genome of the host-cell transforming parasite Theileria annulata compared with T. parva.</title>
        <authorList>
            <person name="Pain A."/>
            <person name="Renauld H."/>
            <person name="Berriman M."/>
            <person name="Murphy L."/>
            <person name="Yeats C.A."/>
            <person name="Weir W."/>
            <person name="Kerhornou A."/>
            <person name="Aslett M."/>
            <person name="Bishop R."/>
            <person name="Bouchier C."/>
            <person name="Cochet M."/>
            <person name="Coulson R.M.R."/>
            <person name="Cronin A."/>
            <person name="de Villiers E.P."/>
            <person name="Fraser A."/>
            <person name="Fosker N."/>
            <person name="Gardner M."/>
            <person name="Goble A."/>
            <person name="Griffiths-Jones S."/>
            <person name="Harris D.E."/>
            <person name="Katzer F."/>
            <person name="Larke N."/>
            <person name="Lord A."/>
            <person name="Maser P."/>
            <person name="McKellar S."/>
            <person name="Mooney P."/>
            <person name="Morton F."/>
            <person name="Nene V."/>
            <person name="O'Neil S."/>
            <person name="Price C."/>
            <person name="Quail M.A."/>
            <person name="Rabbinowitsch E."/>
            <person name="Rawlings N.D."/>
            <person name="Rutter S."/>
            <person name="Saunders D."/>
            <person name="Seeger K."/>
            <person name="Shah T."/>
            <person name="Squares R."/>
            <person name="Squares S."/>
            <person name="Tivey A."/>
            <person name="Walker A.R."/>
            <person name="Woodward J."/>
            <person name="Dobbelaere D.A.E."/>
            <person name="Langsley G."/>
            <person name="Rajandream M.A."/>
            <person name="McKeever D."/>
            <person name="Shiels B."/>
            <person name="Tait A."/>
            <person name="Barrell B.G."/>
            <person name="Hall N."/>
        </authorList>
    </citation>
    <scope>NUCLEOTIDE SEQUENCE [LARGE SCALE GENOMIC DNA]</scope>
    <source>
        <strain evidence="2">Ankara</strain>
    </source>
</reference>
<protein>
    <submittedName>
        <fullName evidence="1">Uncharacterized protein</fullName>
    </submittedName>
</protein>
<dbReference type="OrthoDB" id="419317at2759"/>
<dbReference type="RefSeq" id="XP_953903.1">
    <property type="nucleotide sequence ID" value="XM_948810.1"/>
</dbReference>
<name>Q4UI63_THEAN</name>
<dbReference type="VEuPathDB" id="PiroplasmaDB:TA06125"/>
<dbReference type="eggNOG" id="ENOG502SJUU">
    <property type="taxonomic scope" value="Eukaryota"/>
</dbReference>
<dbReference type="Proteomes" id="UP000001950">
    <property type="component" value="Chromosome 1"/>
</dbReference>
<proteinExistence type="predicted"/>
<dbReference type="KEGG" id="tan:TA06125"/>